<keyword evidence="3" id="KW-0472">Membrane</keyword>
<feature type="coiled-coil region" evidence="1">
    <location>
        <begin position="930"/>
        <end position="964"/>
    </location>
</feature>
<feature type="region of interest" description="Disordered" evidence="2">
    <location>
        <begin position="233"/>
        <end position="261"/>
    </location>
</feature>
<keyword evidence="5" id="KW-1185">Reference proteome</keyword>
<feature type="transmembrane region" description="Helical" evidence="3">
    <location>
        <begin position="1230"/>
        <end position="1255"/>
    </location>
</feature>
<feature type="compositionally biased region" description="Basic and acidic residues" evidence="2">
    <location>
        <begin position="190"/>
        <end position="210"/>
    </location>
</feature>
<dbReference type="Proteomes" id="UP000005239">
    <property type="component" value="Unassembled WGS sequence"/>
</dbReference>
<dbReference type="EnsemblMetazoa" id="PPA14780.1">
    <property type="protein sequence ID" value="PPA14780.1"/>
    <property type="gene ID" value="WBGene00104334"/>
</dbReference>
<gene>
    <name evidence="4" type="primary">WBGene00104334</name>
</gene>
<sequence>MSIAASGIYYQLKGEQVFRGPFSEEEVLEWYRSGWFTSTTAFRLFGAEDTVVSLGDLCNRNGAACPFRSRRQQRLSELHADSSHDAQLRRMQEQIDATNRMLQASVDRCTKLEQIVSSVVERFLLFSGELSDVKAEWQTIRNTPVTTGASPSVTSSTTTLASAASSSSSLNLLMQLKDELNSLECVLRGGQDHDEGGGGRGEKKDEEEKVEMGERVGAAGDILLLSTSSCGGEVKRTDSGVSTASTAKRTTSSEEDDGDVTMMETVDEQLEATSSTMTAAAGDKPRAPLPYHHPSATEHHHHTTVGPTQPGASAAEFTALTRRLVILEGGLREAMERIEEMKAADLSHVLESIDHVNEKMCASHNELKTQRALDIGNQLVIEDAVEALRKDSAVDRERLTEVERFMGRMMSGTESTDDLPTVRSIRAELQAAKERDEFAELRMYGIDDKLRGQADDLERASERLAALEEAMTKMLTLDTFKSMLTSHADELSSQMKDLLEETQSSVTGEEYAEGEDEEEAGSECWARDECACCMCREGKTPKVISDLLNGHRGHFDAARIATRADLIDIRDALSVRRRRSSFVDDTRHFFGKGVRCDHCDVIIREGVSLLAHVSSERHAQSTCILKEDLRFWWNRIRNADDLQSDMEQEGETEVDGQSIDNDGIYARDLIMAIGDSAPTHDRSNFAQYLKRNFNEIHKTGPVYTRNEIFNIRYKQTEGLFWPKNGGSVSIQDYWQFSNSSKCKEINGFFGIFPFNLPFFSVEEFRRYHVFSQKMDAEFIREKCGQGLKIERNGYVGQPLYRYLSSEIIAENGIFCGFASNCKLHQHIYVDKVEEMALRTRQDLLLAQGAPRTDGNHVVHIEKATGKHVSTLQEAMQSYRDGYFTSDMKFAVVGEGSNASDPVQWFTLEHLILHNGRQMPFHFLGETQDERVRWNTKLRAINEELHQLQQRKAILKEQAFDLLDRKIAVQNELSEIAERIVNCNKENDDYEPEQEMKMPSENQDEYRLIYVRPAQIEQEELYFRGAAELLHHFLNKLCHEGDDNKLKSKAIDKASLKFWIDTTAKCIPSNPEAPDPPLLTYLTAPRIVNHSYCMPTPLRLHLIKPIFLTLCGLIIRYVTPTYINEIFSASLQRGLVIIFLTDKNAIEKLEDGLEALLWRGYRSRRLGPLITAVDNAAAAAIGACKRLHSALARPATKPAKRLPPRRIVVCRPDHAAATLLARGFEIGLCLLFVWASVYFEAHMAIASLAFLSWILWDDSALKKFGYTIRLARCRLEGGITDACVAMGDAMRWIRGQPRRERPMCRWTYTFH</sequence>
<accession>A0A2A6CVT8</accession>
<feature type="compositionally biased region" description="Acidic residues" evidence="2">
    <location>
        <begin position="510"/>
        <end position="520"/>
    </location>
</feature>
<evidence type="ECO:0000256" key="2">
    <source>
        <dbReference type="SAM" id="MobiDB-lite"/>
    </source>
</evidence>
<evidence type="ECO:0000313" key="4">
    <source>
        <dbReference type="EnsemblMetazoa" id="PPA14780.1"/>
    </source>
</evidence>
<proteinExistence type="predicted"/>
<evidence type="ECO:0000256" key="3">
    <source>
        <dbReference type="SAM" id="Phobius"/>
    </source>
</evidence>
<organism evidence="4 5">
    <name type="scientific">Pristionchus pacificus</name>
    <name type="common">Parasitic nematode worm</name>
    <dbReference type="NCBI Taxonomy" id="54126"/>
    <lineage>
        <taxon>Eukaryota</taxon>
        <taxon>Metazoa</taxon>
        <taxon>Ecdysozoa</taxon>
        <taxon>Nematoda</taxon>
        <taxon>Chromadorea</taxon>
        <taxon>Rhabditida</taxon>
        <taxon>Rhabditina</taxon>
        <taxon>Diplogasteromorpha</taxon>
        <taxon>Diplogasteroidea</taxon>
        <taxon>Neodiplogasteridae</taxon>
        <taxon>Pristionchus</taxon>
    </lineage>
</organism>
<evidence type="ECO:0000313" key="5">
    <source>
        <dbReference type="Proteomes" id="UP000005239"/>
    </source>
</evidence>
<accession>A0A8R1YD06</accession>
<keyword evidence="3" id="KW-1133">Transmembrane helix</keyword>
<protein>
    <submittedName>
        <fullName evidence="4">GYF domain-containing protein</fullName>
    </submittedName>
</protein>
<feature type="region of interest" description="Disordered" evidence="2">
    <location>
        <begin position="500"/>
        <end position="520"/>
    </location>
</feature>
<keyword evidence="1" id="KW-0175">Coiled coil</keyword>
<keyword evidence="3" id="KW-0812">Transmembrane</keyword>
<dbReference type="SUPFAM" id="SSF55277">
    <property type="entry name" value="GYF domain"/>
    <property type="match status" value="1"/>
</dbReference>
<reference evidence="5" key="1">
    <citation type="journal article" date="2008" name="Nat. Genet.">
        <title>The Pristionchus pacificus genome provides a unique perspective on nematode lifestyle and parasitism.</title>
        <authorList>
            <person name="Dieterich C."/>
            <person name="Clifton S.W."/>
            <person name="Schuster L.N."/>
            <person name="Chinwalla A."/>
            <person name="Delehaunty K."/>
            <person name="Dinkelacker I."/>
            <person name="Fulton L."/>
            <person name="Fulton R."/>
            <person name="Godfrey J."/>
            <person name="Minx P."/>
            <person name="Mitreva M."/>
            <person name="Roeseler W."/>
            <person name="Tian H."/>
            <person name="Witte H."/>
            <person name="Yang S.P."/>
            <person name="Wilson R.K."/>
            <person name="Sommer R.J."/>
        </authorList>
    </citation>
    <scope>NUCLEOTIDE SEQUENCE [LARGE SCALE GENOMIC DNA]</scope>
    <source>
        <strain evidence="5">PS312</strain>
    </source>
</reference>
<evidence type="ECO:0000256" key="1">
    <source>
        <dbReference type="SAM" id="Coils"/>
    </source>
</evidence>
<reference evidence="4" key="2">
    <citation type="submission" date="2022-06" db="UniProtKB">
        <authorList>
            <consortium name="EnsemblMetazoa"/>
        </authorList>
    </citation>
    <scope>IDENTIFICATION</scope>
    <source>
        <strain evidence="4">PS312</strain>
    </source>
</reference>
<feature type="region of interest" description="Disordered" evidence="2">
    <location>
        <begin position="189"/>
        <end position="210"/>
    </location>
</feature>
<name>A0A2A6CVT8_PRIPA</name>
<dbReference type="PROSITE" id="PS50829">
    <property type="entry name" value="GYF"/>
    <property type="match status" value="1"/>
</dbReference>
<feature type="region of interest" description="Disordered" evidence="2">
    <location>
        <begin position="274"/>
        <end position="309"/>
    </location>
</feature>
<dbReference type="InterPro" id="IPR035445">
    <property type="entry name" value="GYF-like_dom_sf"/>
</dbReference>
<dbReference type="InterPro" id="IPR003169">
    <property type="entry name" value="GYF"/>
</dbReference>